<evidence type="ECO:0000313" key="1">
    <source>
        <dbReference type="EMBL" id="VAH70738.1"/>
    </source>
</evidence>
<accession>A0A9R1RVQ7</accession>
<dbReference type="EMBL" id="LT934116">
    <property type="protein sequence ID" value="VAH70738.1"/>
    <property type="molecule type" value="Genomic_DNA"/>
</dbReference>
<organism evidence="1 2">
    <name type="scientific">Triticum turgidum subsp. durum</name>
    <name type="common">Durum wheat</name>
    <name type="synonym">Triticum durum</name>
    <dbReference type="NCBI Taxonomy" id="4567"/>
    <lineage>
        <taxon>Eukaryota</taxon>
        <taxon>Viridiplantae</taxon>
        <taxon>Streptophyta</taxon>
        <taxon>Embryophyta</taxon>
        <taxon>Tracheophyta</taxon>
        <taxon>Spermatophyta</taxon>
        <taxon>Magnoliopsida</taxon>
        <taxon>Liliopsida</taxon>
        <taxon>Poales</taxon>
        <taxon>Poaceae</taxon>
        <taxon>BOP clade</taxon>
        <taxon>Pooideae</taxon>
        <taxon>Triticodae</taxon>
        <taxon>Triticeae</taxon>
        <taxon>Triticinae</taxon>
        <taxon>Triticum</taxon>
    </lineage>
</organism>
<evidence type="ECO:0000313" key="2">
    <source>
        <dbReference type="Proteomes" id="UP000324705"/>
    </source>
</evidence>
<gene>
    <name evidence="1" type="ORF">TRITD_3Bv1G002410</name>
</gene>
<dbReference type="Gramene" id="TRITD3Bv1G002410.1">
    <property type="protein sequence ID" value="TRITD3Bv1G002410.1"/>
    <property type="gene ID" value="TRITD3Bv1G002410"/>
</dbReference>
<sequence>MVTPVLETNKIRGFWSLRRLPSMGARGQGVKKPIVKIEKNVWDALEWDADHHHDHFEAPVHSRYYEKLPRVSVLRKEKEKQKCKEAEAWPFSLLKLLLSAVQVRTYDYHPPLVSFLRDL</sequence>
<name>A0A9R1RVQ7_TRITD</name>
<proteinExistence type="predicted"/>
<dbReference type="Proteomes" id="UP000324705">
    <property type="component" value="Chromosome 3B"/>
</dbReference>
<keyword evidence="2" id="KW-1185">Reference proteome</keyword>
<protein>
    <submittedName>
        <fullName evidence="1">Uncharacterized protein</fullName>
    </submittedName>
</protein>
<dbReference type="AlphaFoldDB" id="A0A9R1RVQ7"/>
<reference evidence="1 2" key="1">
    <citation type="submission" date="2017-09" db="EMBL/GenBank/DDBJ databases">
        <authorList>
            <consortium name="International Durum Wheat Genome Sequencing Consortium (IDWGSC)"/>
            <person name="Milanesi L."/>
        </authorList>
    </citation>
    <scope>NUCLEOTIDE SEQUENCE [LARGE SCALE GENOMIC DNA]</scope>
    <source>
        <strain evidence="2">cv. Svevo</strain>
    </source>
</reference>